<dbReference type="PANTHER" id="PTHR46791">
    <property type="entry name" value="EXPRESSED PROTEIN"/>
    <property type="match status" value="1"/>
</dbReference>
<gene>
    <name evidence="4" type="ORF">R3P38DRAFT_2573347</name>
</gene>
<dbReference type="GO" id="GO:0005634">
    <property type="term" value="C:nucleus"/>
    <property type="evidence" value="ECO:0007669"/>
    <property type="project" value="UniProtKB-ARBA"/>
</dbReference>
<organism evidence="4 5">
    <name type="scientific">Favolaschia claudopus</name>
    <dbReference type="NCBI Taxonomy" id="2862362"/>
    <lineage>
        <taxon>Eukaryota</taxon>
        <taxon>Fungi</taxon>
        <taxon>Dikarya</taxon>
        <taxon>Basidiomycota</taxon>
        <taxon>Agaricomycotina</taxon>
        <taxon>Agaricomycetes</taxon>
        <taxon>Agaricomycetidae</taxon>
        <taxon>Agaricales</taxon>
        <taxon>Marasmiineae</taxon>
        <taxon>Mycenaceae</taxon>
        <taxon>Favolaschia</taxon>
    </lineage>
</organism>
<dbReference type="PROSITE" id="PS50994">
    <property type="entry name" value="INTEGRASE"/>
    <property type="match status" value="1"/>
</dbReference>
<evidence type="ECO:0000259" key="3">
    <source>
        <dbReference type="PROSITE" id="PS50994"/>
    </source>
</evidence>
<dbReference type="GO" id="GO:0003723">
    <property type="term" value="F:RNA binding"/>
    <property type="evidence" value="ECO:0007669"/>
    <property type="project" value="UniProtKB-KW"/>
</dbReference>
<keyword evidence="5" id="KW-1185">Reference proteome</keyword>
<dbReference type="InterPro" id="IPR001584">
    <property type="entry name" value="Integrase_cat-core"/>
</dbReference>
<dbReference type="GO" id="GO:0015074">
    <property type="term" value="P:DNA integration"/>
    <property type="evidence" value="ECO:0007669"/>
    <property type="project" value="InterPro"/>
</dbReference>
<protein>
    <recommendedName>
        <fullName evidence="3">Integrase catalytic domain-containing protein</fullName>
    </recommendedName>
</protein>
<dbReference type="Pfam" id="PF24764">
    <property type="entry name" value="rva_4"/>
    <property type="match status" value="1"/>
</dbReference>
<evidence type="ECO:0000256" key="2">
    <source>
        <dbReference type="SAM" id="MobiDB-lite"/>
    </source>
</evidence>
<evidence type="ECO:0000256" key="1">
    <source>
        <dbReference type="ARBA" id="ARBA00022884"/>
    </source>
</evidence>
<evidence type="ECO:0000313" key="5">
    <source>
        <dbReference type="Proteomes" id="UP001362999"/>
    </source>
</evidence>
<dbReference type="SUPFAM" id="SSF53098">
    <property type="entry name" value="Ribonuclease H-like"/>
    <property type="match status" value="1"/>
</dbReference>
<sequence length="611" mass="70825">MPAFQFPENIPDFPPSNVPWPANVTTGHQVLNNSYRRAREVLLQEDSDPLRYKMHSAHIIDRSVPVLEGLDAEVPREWTVECANLLGPLVYELEVAALAAEGMYGHLLSCIARKRGRPAKHIDPAYLRDATAPNRNIKLNDLAAALKVHRHTLRKRMRELGMKKGFDDIDDHDLDTLTRKYKAKKPTSGLRYLRGHFRRHGLRIQRERARLSLKRVDALGQALRSHLRINRRRYKVPRPNYLWHCDGHHKLIWWGVVIHRFVDGYCRTITGLRASSNNLAATVLEVFMAAIQHYGTPYRLRGDRGGENTKVAIWMVMHRGPGRASFMWGSSTRNTRIERLWVEVGTQFARRWRAFFTRLGRLHRLDRKRPSHPWLLHHLFLSEINHDCSEFQEEWNLHPLGGRTTNDNCPMVHIRFLGQTTHGLYDNPGVEERDPLEGIHPDAINRYYGVAGRRRRRRRNQTGAGIESDDELEDDEEVEPSLAEELENRVQADLQHNIRHQPVKVAQNRSPFADAEDKRRFLVLMRALLDRPDIVPVDYGVTEEEWDDDGYPEIEVFRPGTKGKEMSVILPRGEWYPRAVQWTKALDLMTRILHEMEEDSDDAADSGSESD</sequence>
<evidence type="ECO:0000313" key="4">
    <source>
        <dbReference type="EMBL" id="KAK6988415.1"/>
    </source>
</evidence>
<dbReference type="Proteomes" id="UP001362999">
    <property type="component" value="Unassembled WGS sequence"/>
</dbReference>
<dbReference type="InterPro" id="IPR058913">
    <property type="entry name" value="Integrase_dom_put"/>
</dbReference>
<dbReference type="Gene3D" id="3.30.420.10">
    <property type="entry name" value="Ribonuclease H-like superfamily/Ribonuclease H"/>
    <property type="match status" value="1"/>
</dbReference>
<dbReference type="AlphaFoldDB" id="A0AAV9ZPC0"/>
<feature type="domain" description="Integrase catalytic" evidence="3">
    <location>
        <begin position="235"/>
        <end position="307"/>
    </location>
</feature>
<feature type="region of interest" description="Disordered" evidence="2">
    <location>
        <begin position="458"/>
        <end position="482"/>
    </location>
</feature>
<name>A0AAV9ZPC0_9AGAR</name>
<dbReference type="InterPro" id="IPR036397">
    <property type="entry name" value="RNaseH_sf"/>
</dbReference>
<accession>A0AAV9ZPC0</accession>
<feature type="compositionally biased region" description="Acidic residues" evidence="2">
    <location>
        <begin position="467"/>
        <end position="482"/>
    </location>
</feature>
<dbReference type="PANTHER" id="PTHR46791:SF5">
    <property type="entry name" value="CLR5 DOMAIN-CONTAINING PROTEIN-RELATED"/>
    <property type="match status" value="1"/>
</dbReference>
<dbReference type="InterPro" id="IPR012337">
    <property type="entry name" value="RNaseH-like_sf"/>
</dbReference>
<keyword evidence="1" id="KW-0694">RNA-binding</keyword>
<reference evidence="4 5" key="1">
    <citation type="journal article" date="2024" name="J Genomics">
        <title>Draft genome sequencing and assembly of Favolaschia claudopus CIRM-BRFM 2984 isolated from oak limbs.</title>
        <authorList>
            <person name="Navarro D."/>
            <person name="Drula E."/>
            <person name="Chaduli D."/>
            <person name="Cazenave R."/>
            <person name="Ahrendt S."/>
            <person name="Wang J."/>
            <person name="Lipzen A."/>
            <person name="Daum C."/>
            <person name="Barry K."/>
            <person name="Grigoriev I.V."/>
            <person name="Favel A."/>
            <person name="Rosso M.N."/>
            <person name="Martin F."/>
        </authorList>
    </citation>
    <scope>NUCLEOTIDE SEQUENCE [LARGE SCALE GENOMIC DNA]</scope>
    <source>
        <strain evidence="4 5">CIRM-BRFM 2984</strain>
    </source>
</reference>
<comment type="caution">
    <text evidence="4">The sequence shown here is derived from an EMBL/GenBank/DDBJ whole genome shotgun (WGS) entry which is preliminary data.</text>
</comment>
<dbReference type="EMBL" id="JAWWNJ010000123">
    <property type="protein sequence ID" value="KAK6988415.1"/>
    <property type="molecule type" value="Genomic_DNA"/>
</dbReference>
<proteinExistence type="predicted"/>